<accession>A0A2A3M3U7</accession>
<protein>
    <submittedName>
        <fullName evidence="1">DUF2190 domain-containing protein</fullName>
    </submittedName>
</protein>
<evidence type="ECO:0000313" key="2">
    <source>
        <dbReference type="Proteomes" id="UP000218102"/>
    </source>
</evidence>
<comment type="caution">
    <text evidence="1">The sequence shown here is derived from an EMBL/GenBank/DDBJ whole genome shotgun (WGS) entry which is preliminary data.</text>
</comment>
<reference evidence="1 2" key="1">
    <citation type="submission" date="2017-09" db="EMBL/GenBank/DDBJ databases">
        <authorList>
            <person name="Ehlers B."/>
            <person name="Leendertz F.H."/>
        </authorList>
    </citation>
    <scope>NUCLEOTIDE SEQUENCE [LARGE SCALE GENOMIC DNA]</scope>
    <source>
        <strain evidence="1 2">DJ-1</strain>
    </source>
</reference>
<dbReference type="RefSeq" id="WP_058165649.1">
    <property type="nucleotide sequence ID" value="NZ_NTME01000013.1"/>
</dbReference>
<evidence type="ECO:0000313" key="1">
    <source>
        <dbReference type="EMBL" id="PBJ94743.1"/>
    </source>
</evidence>
<gene>
    <name evidence="1" type="ORF">CMV24_14905</name>
</gene>
<proteinExistence type="predicted"/>
<dbReference type="Pfam" id="PF09956">
    <property type="entry name" value="Phage_cement_2"/>
    <property type="match status" value="1"/>
</dbReference>
<sequence>MKTQQPVLTTSVVAVVDLPRFLFASFTGGLCAAGAKALGSVAADTEADSVAPINVLGICLVTAGAPIAAGAEVQSDANGKAITKAAGIGNGYAMDAATADGDVIRIVRGI</sequence>
<name>A0A2A3M3U7_PSEDL</name>
<dbReference type="Proteomes" id="UP000218102">
    <property type="component" value="Unassembled WGS sequence"/>
</dbReference>
<dbReference type="InterPro" id="IPR011231">
    <property type="entry name" value="Phage_VT1-Sakai_H0018"/>
</dbReference>
<organism evidence="1 2">
    <name type="scientific">Pseudomonas plecoglossicida</name>
    <dbReference type="NCBI Taxonomy" id="70775"/>
    <lineage>
        <taxon>Bacteria</taxon>
        <taxon>Pseudomonadati</taxon>
        <taxon>Pseudomonadota</taxon>
        <taxon>Gammaproteobacteria</taxon>
        <taxon>Pseudomonadales</taxon>
        <taxon>Pseudomonadaceae</taxon>
        <taxon>Pseudomonas</taxon>
    </lineage>
</organism>
<dbReference type="AlphaFoldDB" id="A0A2A3M3U7"/>
<dbReference type="EMBL" id="NTME01000013">
    <property type="protein sequence ID" value="PBJ94743.1"/>
    <property type="molecule type" value="Genomic_DNA"/>
</dbReference>